<proteinExistence type="predicted"/>
<evidence type="ECO:0000313" key="2">
    <source>
        <dbReference type="WBParaSite" id="L893_g15780.t1"/>
    </source>
</evidence>
<reference evidence="2" key="1">
    <citation type="submission" date="2016-11" db="UniProtKB">
        <authorList>
            <consortium name="WormBaseParasite"/>
        </authorList>
    </citation>
    <scope>IDENTIFICATION</scope>
</reference>
<accession>A0A1I7YG51</accession>
<sequence>MPRYTPCRKQHRGEHNKISRRLMRMMAYVAPRSSEQILAARGNRTMYSKWLLVNCPWIGETANEETVGGCDRFEVNDSVPRVQMDCGGLRSVQRRVVTDSEWITRITAIEDDARRVSGIRATTNAPPAGHLLLELPPPCATVIERSASLSLKKAKRLSPPT</sequence>
<dbReference type="AlphaFoldDB" id="A0A1I7YG51"/>
<keyword evidence="1" id="KW-1185">Reference proteome</keyword>
<evidence type="ECO:0000313" key="1">
    <source>
        <dbReference type="Proteomes" id="UP000095287"/>
    </source>
</evidence>
<protein>
    <submittedName>
        <fullName evidence="2">Uncharacterized protein</fullName>
    </submittedName>
</protein>
<dbReference type="Proteomes" id="UP000095287">
    <property type="component" value="Unplaced"/>
</dbReference>
<name>A0A1I7YG51_9BILA</name>
<organism evidence="1 2">
    <name type="scientific">Steinernema glaseri</name>
    <dbReference type="NCBI Taxonomy" id="37863"/>
    <lineage>
        <taxon>Eukaryota</taxon>
        <taxon>Metazoa</taxon>
        <taxon>Ecdysozoa</taxon>
        <taxon>Nematoda</taxon>
        <taxon>Chromadorea</taxon>
        <taxon>Rhabditida</taxon>
        <taxon>Tylenchina</taxon>
        <taxon>Panagrolaimomorpha</taxon>
        <taxon>Strongyloidoidea</taxon>
        <taxon>Steinernematidae</taxon>
        <taxon>Steinernema</taxon>
    </lineage>
</organism>
<dbReference type="WBParaSite" id="L893_g15780.t1">
    <property type="protein sequence ID" value="L893_g15780.t1"/>
    <property type="gene ID" value="L893_g15780"/>
</dbReference>